<sequence>MPWMSDGSLPVGEHGAGLSGGQCARVAIARALLADPRVLVLDEPTAALDPEADAAIMVFLSRSRERTILLIAHRPETIAAADRIVRLDPRSADADEPIDHSE</sequence>
<dbReference type="InterPro" id="IPR039421">
    <property type="entry name" value="Type_1_exporter"/>
</dbReference>
<dbReference type="Proteomes" id="UP000282515">
    <property type="component" value="Unassembled WGS sequence"/>
</dbReference>
<dbReference type="EMBL" id="RDBF01000006">
    <property type="protein sequence ID" value="RLV55673.1"/>
    <property type="molecule type" value="Genomic_DNA"/>
</dbReference>
<dbReference type="SUPFAM" id="SSF52540">
    <property type="entry name" value="P-loop containing nucleoside triphosphate hydrolases"/>
    <property type="match status" value="1"/>
</dbReference>
<keyword evidence="2" id="KW-0547">Nucleotide-binding</keyword>
<organism evidence="2 3">
    <name type="scientific">Aeromicrobium phragmitis</name>
    <dbReference type="NCBI Taxonomy" id="2478914"/>
    <lineage>
        <taxon>Bacteria</taxon>
        <taxon>Bacillati</taxon>
        <taxon>Actinomycetota</taxon>
        <taxon>Actinomycetes</taxon>
        <taxon>Propionibacteriales</taxon>
        <taxon>Nocardioidaceae</taxon>
        <taxon>Aeromicrobium</taxon>
    </lineage>
</organism>
<dbReference type="GO" id="GO:0042626">
    <property type="term" value="F:ATPase-coupled transmembrane transporter activity"/>
    <property type="evidence" value="ECO:0007669"/>
    <property type="project" value="TreeGrafter"/>
</dbReference>
<feature type="domain" description="ABC transporter" evidence="1">
    <location>
        <begin position="10"/>
        <end position="46"/>
    </location>
</feature>
<evidence type="ECO:0000313" key="3">
    <source>
        <dbReference type="Proteomes" id="UP000282515"/>
    </source>
</evidence>
<dbReference type="Pfam" id="PF00005">
    <property type="entry name" value="ABC_tran"/>
    <property type="match status" value="1"/>
</dbReference>
<reference evidence="2 3" key="1">
    <citation type="submission" date="2018-10" db="EMBL/GenBank/DDBJ databases">
        <title>Aeromicrobium sp. 9W16Y-2 whole genome shotgun sequence.</title>
        <authorList>
            <person name="Li F."/>
        </authorList>
    </citation>
    <scope>NUCLEOTIDE SEQUENCE [LARGE SCALE GENOMIC DNA]</scope>
    <source>
        <strain evidence="2 3">9W16Y-2</strain>
    </source>
</reference>
<evidence type="ECO:0000259" key="1">
    <source>
        <dbReference type="Pfam" id="PF00005"/>
    </source>
</evidence>
<dbReference type="PANTHER" id="PTHR24221:SF654">
    <property type="entry name" value="ATP-BINDING CASSETTE SUB-FAMILY B MEMBER 6"/>
    <property type="match status" value="1"/>
</dbReference>
<dbReference type="PANTHER" id="PTHR24221">
    <property type="entry name" value="ATP-BINDING CASSETTE SUB-FAMILY B"/>
    <property type="match status" value="1"/>
</dbReference>
<accession>A0A3L8PLQ4</accession>
<dbReference type="OrthoDB" id="9806127at2"/>
<dbReference type="Gene3D" id="3.40.50.300">
    <property type="entry name" value="P-loop containing nucleotide triphosphate hydrolases"/>
    <property type="match status" value="1"/>
</dbReference>
<evidence type="ECO:0000313" key="2">
    <source>
        <dbReference type="EMBL" id="RLV55673.1"/>
    </source>
</evidence>
<dbReference type="InterPro" id="IPR003439">
    <property type="entry name" value="ABC_transporter-like_ATP-bd"/>
</dbReference>
<name>A0A3L8PLQ4_9ACTN</name>
<dbReference type="GO" id="GO:0016887">
    <property type="term" value="F:ATP hydrolysis activity"/>
    <property type="evidence" value="ECO:0007669"/>
    <property type="project" value="InterPro"/>
</dbReference>
<dbReference type="AlphaFoldDB" id="A0A3L8PLQ4"/>
<comment type="caution">
    <text evidence="2">The sequence shown here is derived from an EMBL/GenBank/DDBJ whole genome shotgun (WGS) entry which is preliminary data.</text>
</comment>
<dbReference type="InterPro" id="IPR027417">
    <property type="entry name" value="P-loop_NTPase"/>
</dbReference>
<gene>
    <name evidence="2" type="ORF">D9V41_09400</name>
</gene>
<protein>
    <submittedName>
        <fullName evidence="2">ATP-binding cassette domain-containing protein</fullName>
    </submittedName>
</protein>
<keyword evidence="2" id="KW-0067">ATP-binding</keyword>
<keyword evidence="3" id="KW-1185">Reference proteome</keyword>
<proteinExistence type="predicted"/>
<dbReference type="GO" id="GO:0005524">
    <property type="term" value="F:ATP binding"/>
    <property type="evidence" value="ECO:0007669"/>
    <property type="project" value="UniProtKB-KW"/>
</dbReference>